<evidence type="ECO:0000313" key="2">
    <source>
        <dbReference type="EMBL" id="KAE9409553.1"/>
    </source>
</evidence>
<name>A0A6A4IIQ6_9AGAR</name>
<protein>
    <recommendedName>
        <fullName evidence="1">3-beta hydroxysteroid dehydrogenase/isomerase domain-containing protein</fullName>
    </recommendedName>
</protein>
<evidence type="ECO:0000259" key="1">
    <source>
        <dbReference type="Pfam" id="PF01073"/>
    </source>
</evidence>
<dbReference type="SUPFAM" id="SSF51735">
    <property type="entry name" value="NAD(P)-binding Rossmann-fold domains"/>
    <property type="match status" value="1"/>
</dbReference>
<dbReference type="Proteomes" id="UP000799118">
    <property type="component" value="Unassembled WGS sequence"/>
</dbReference>
<dbReference type="Pfam" id="PF01073">
    <property type="entry name" value="3Beta_HSD"/>
    <property type="match status" value="1"/>
</dbReference>
<accession>A0A6A4IIQ6</accession>
<sequence>MLSEMLVHSKCVLQTISLSKDLPSNVMESFLREVVISEEPIIHSGATCIIHIISPLSIRNRDNLQIFHEVNVEGTKKVIQASNAAGVGKLVYHSSSGTVFDWNDIGSSEQFVLEANGNHGLETASIRPAGIFGIGDQETIVGTYGSWKQNTTNSIEVAGQSLFITNNDPRPFWDFMRALWSGFDRIFPDHPRILKRQVVIPRMFTFFLAYVMATVGWLKNQQEQTLMPYTVTFATATMYFSSEKAKKTLGYAPVWS</sequence>
<dbReference type="AlphaFoldDB" id="A0A6A4IIQ6"/>
<keyword evidence="3" id="KW-1185">Reference proteome</keyword>
<dbReference type="OrthoDB" id="10058185at2759"/>
<dbReference type="EMBL" id="ML769387">
    <property type="protein sequence ID" value="KAE9409553.1"/>
    <property type="molecule type" value="Genomic_DNA"/>
</dbReference>
<feature type="domain" description="3-beta hydroxysteroid dehydrogenase/isomerase" evidence="1">
    <location>
        <begin position="44"/>
        <end position="101"/>
    </location>
</feature>
<evidence type="ECO:0000313" key="3">
    <source>
        <dbReference type="Proteomes" id="UP000799118"/>
    </source>
</evidence>
<reference evidence="2" key="1">
    <citation type="journal article" date="2019" name="Environ. Microbiol.">
        <title>Fungal ecological strategies reflected in gene transcription - a case study of two litter decomposers.</title>
        <authorList>
            <person name="Barbi F."/>
            <person name="Kohler A."/>
            <person name="Barry K."/>
            <person name="Baskaran P."/>
            <person name="Daum C."/>
            <person name="Fauchery L."/>
            <person name="Ihrmark K."/>
            <person name="Kuo A."/>
            <person name="LaButti K."/>
            <person name="Lipzen A."/>
            <person name="Morin E."/>
            <person name="Grigoriev I.V."/>
            <person name="Henrissat B."/>
            <person name="Lindahl B."/>
            <person name="Martin F."/>
        </authorList>
    </citation>
    <scope>NUCLEOTIDE SEQUENCE</scope>
    <source>
        <strain evidence="2">JB14</strain>
    </source>
</reference>
<gene>
    <name evidence="2" type="ORF">BT96DRAFT_984615</name>
</gene>
<dbReference type="InterPro" id="IPR036291">
    <property type="entry name" value="NAD(P)-bd_dom_sf"/>
</dbReference>
<dbReference type="InterPro" id="IPR002225">
    <property type="entry name" value="3Beta_OHSteriod_DH/Estase"/>
</dbReference>
<dbReference type="GO" id="GO:0016616">
    <property type="term" value="F:oxidoreductase activity, acting on the CH-OH group of donors, NAD or NADP as acceptor"/>
    <property type="evidence" value="ECO:0007669"/>
    <property type="project" value="InterPro"/>
</dbReference>
<dbReference type="GO" id="GO:0006694">
    <property type="term" value="P:steroid biosynthetic process"/>
    <property type="evidence" value="ECO:0007669"/>
    <property type="project" value="InterPro"/>
</dbReference>
<proteinExistence type="predicted"/>
<organism evidence="2 3">
    <name type="scientific">Gymnopus androsaceus JB14</name>
    <dbReference type="NCBI Taxonomy" id="1447944"/>
    <lineage>
        <taxon>Eukaryota</taxon>
        <taxon>Fungi</taxon>
        <taxon>Dikarya</taxon>
        <taxon>Basidiomycota</taxon>
        <taxon>Agaricomycotina</taxon>
        <taxon>Agaricomycetes</taxon>
        <taxon>Agaricomycetidae</taxon>
        <taxon>Agaricales</taxon>
        <taxon>Marasmiineae</taxon>
        <taxon>Omphalotaceae</taxon>
        <taxon>Gymnopus</taxon>
    </lineage>
</organism>
<dbReference type="Gene3D" id="3.40.50.720">
    <property type="entry name" value="NAD(P)-binding Rossmann-like Domain"/>
    <property type="match status" value="2"/>
</dbReference>